<reference evidence="2" key="1">
    <citation type="submission" date="2015-09" db="EMBL/GenBank/DDBJ databases">
        <authorList>
            <person name="Jackson K.R."/>
            <person name="Lunt B.L."/>
            <person name="Fisher J.N.B."/>
            <person name="Gardner A.V."/>
            <person name="Bailey M.E."/>
            <person name="Deus L.M."/>
            <person name="Earl A.S."/>
            <person name="Gibby P.D."/>
            <person name="Hartmann K.A."/>
            <person name="Liu J.E."/>
            <person name="Manci A.M."/>
            <person name="Nielsen D.A."/>
            <person name="Solomon M.B."/>
            <person name="Breakwell D.P."/>
            <person name="Burnett S.H."/>
            <person name="Grose J.H."/>
        </authorList>
    </citation>
    <scope>NUCLEOTIDE SEQUENCE</scope>
    <source>
        <strain evidence="2">7805</strain>
    </source>
</reference>
<name>A0A1J1JLV2_PLAAG</name>
<evidence type="ECO:0000259" key="1">
    <source>
        <dbReference type="Pfam" id="PF22679"/>
    </source>
</evidence>
<dbReference type="CDD" id="cd18800">
    <property type="entry name" value="SF2_C_EcoR124I-like"/>
    <property type="match status" value="1"/>
</dbReference>
<proteinExistence type="predicted"/>
<feature type="domain" description="Restriction endonuclease type I HsdR second RecA-like helicase" evidence="1">
    <location>
        <begin position="9"/>
        <end position="87"/>
    </location>
</feature>
<dbReference type="InterPro" id="IPR055180">
    <property type="entry name" value="HsdR_RecA-like_helicase_dom_2"/>
</dbReference>
<organism evidence="2">
    <name type="scientific">Planktothrix agardhii</name>
    <name type="common">Oscillatoria agardhii</name>
    <dbReference type="NCBI Taxonomy" id="1160"/>
    <lineage>
        <taxon>Bacteria</taxon>
        <taxon>Bacillati</taxon>
        <taxon>Cyanobacteriota</taxon>
        <taxon>Cyanophyceae</taxon>
        <taxon>Oscillatoriophycideae</taxon>
        <taxon>Oscillatoriales</taxon>
        <taxon>Microcoleaceae</taxon>
        <taxon>Planktothrix</taxon>
    </lineage>
</organism>
<protein>
    <submittedName>
        <fullName evidence="2">Type I site-specific deoxyribonuclease, HsdR family</fullName>
    </submittedName>
</protein>
<accession>A0A1J1JLV2</accession>
<dbReference type="InterPro" id="IPR027417">
    <property type="entry name" value="P-loop_NTPase"/>
</dbReference>
<dbReference type="PANTHER" id="PTHR30195">
    <property type="entry name" value="TYPE I SITE-SPECIFIC DEOXYRIBONUCLEASE PROTEIN SUBUNIT M AND R"/>
    <property type="match status" value="1"/>
</dbReference>
<evidence type="ECO:0000313" key="2">
    <source>
        <dbReference type="EMBL" id="CUM62434.1"/>
    </source>
</evidence>
<dbReference type="AlphaFoldDB" id="A0A1J1JLV2"/>
<dbReference type="PANTHER" id="PTHR30195:SF15">
    <property type="entry name" value="TYPE I RESTRICTION ENZYME HINDI ENDONUCLEASE SUBUNIT"/>
    <property type="match status" value="1"/>
</dbReference>
<dbReference type="EMBL" id="LO018305">
    <property type="protein sequence ID" value="CUM62434.1"/>
    <property type="molecule type" value="Genomic_DNA"/>
</dbReference>
<dbReference type="Pfam" id="PF22679">
    <property type="entry name" value="T1R_D3-like"/>
    <property type="match status" value="1"/>
</dbReference>
<sequence>MNDSEDKAMYRVEEFEKDVKNRFIKQPGQMRLLIVVDKLLTGFDAPPATYLYIDKNMQDHGLFQAICRVNRLDGDDKEYGYIVDYKDLFKKLKGAITDYTSGALDGYDAEDVAGLLTNRLEKGKERLDETLEMVRALCETVPLPRHSQDYLHYFCTPDTRDKNALADNEPKRVALYQAVNALIRAYANLANEMIEAGYTTSEANNIKAEVEHYSQMRDEVKIASGDYLDMKLYEPAMRHLLDTYIRAEPSKIISDFEDLGLIQLIVNNGTNAIETLPEGLKKNQGAVAETIENNMRKIILDESPVNPKYYEEMSELLEALIEQRRQEAISYQEYLEQVKQLAKQIIQSEGFAESNYPPSLDTPGKRSLYDNLRKDEALALSIDVAVRSTKKEGWIGNRFKEREIERAIRAVIGENNLNVPDILELVKNQDEYQ</sequence>
<gene>
    <name evidence="2" type="ORF">PLAM_mp0139</name>
</gene>
<dbReference type="InterPro" id="IPR051268">
    <property type="entry name" value="Type-I_R_enzyme_R_subunit"/>
</dbReference>
<dbReference type="REBASE" id="166993">
    <property type="entry name" value="Pag7805ORF148P"/>
</dbReference>
<dbReference type="Gene3D" id="3.40.50.300">
    <property type="entry name" value="P-loop containing nucleotide triphosphate hydrolases"/>
    <property type="match status" value="1"/>
</dbReference>